<feature type="compositionally biased region" description="Basic and acidic residues" evidence="1">
    <location>
        <begin position="92"/>
        <end position="105"/>
    </location>
</feature>
<dbReference type="EMBL" id="VSSQ01109586">
    <property type="protein sequence ID" value="MPN47806.1"/>
    <property type="molecule type" value="Genomic_DNA"/>
</dbReference>
<accession>A0A645IA80</accession>
<reference evidence="2" key="1">
    <citation type="submission" date="2019-08" db="EMBL/GenBank/DDBJ databases">
        <authorList>
            <person name="Kucharzyk K."/>
            <person name="Murdoch R.W."/>
            <person name="Higgins S."/>
            <person name="Loffler F."/>
        </authorList>
    </citation>
    <scope>NUCLEOTIDE SEQUENCE</scope>
</reference>
<protein>
    <submittedName>
        <fullName evidence="2">Uncharacterized protein</fullName>
    </submittedName>
</protein>
<evidence type="ECO:0000313" key="2">
    <source>
        <dbReference type="EMBL" id="MPN47806.1"/>
    </source>
</evidence>
<gene>
    <name evidence="2" type="ORF">SDC9_195410</name>
</gene>
<feature type="compositionally biased region" description="Polar residues" evidence="1">
    <location>
        <begin position="122"/>
        <end position="131"/>
    </location>
</feature>
<feature type="region of interest" description="Disordered" evidence="1">
    <location>
        <begin position="52"/>
        <end position="135"/>
    </location>
</feature>
<feature type="compositionally biased region" description="Basic and acidic residues" evidence="1">
    <location>
        <begin position="1"/>
        <end position="27"/>
    </location>
</feature>
<name>A0A645IA80_9ZZZZ</name>
<evidence type="ECO:0000256" key="1">
    <source>
        <dbReference type="SAM" id="MobiDB-lite"/>
    </source>
</evidence>
<proteinExistence type="predicted"/>
<dbReference type="AlphaFoldDB" id="A0A645IA80"/>
<feature type="compositionally biased region" description="Basic residues" evidence="1">
    <location>
        <begin position="106"/>
        <end position="118"/>
    </location>
</feature>
<comment type="caution">
    <text evidence="2">The sequence shown here is derived from an EMBL/GenBank/DDBJ whole genome shotgun (WGS) entry which is preliminary data.</text>
</comment>
<feature type="region of interest" description="Disordered" evidence="1">
    <location>
        <begin position="1"/>
        <end position="38"/>
    </location>
</feature>
<organism evidence="2">
    <name type="scientific">bioreactor metagenome</name>
    <dbReference type="NCBI Taxonomy" id="1076179"/>
    <lineage>
        <taxon>unclassified sequences</taxon>
        <taxon>metagenomes</taxon>
        <taxon>ecological metagenomes</taxon>
    </lineage>
</organism>
<sequence>MPPFKPDRNQDAEDIRSTEKRSQKQQDDSDSDQILPPCDNLSIRQLRSGRFPYFADSGDFHAQKQSGENDIDQKSRQFDPAVEKFSGNDILEQGHEDQSDESADHRRGKIKFLQKSKPHPQELSQEQQNAKSAEGYDRIHFKASIFFGLGSEGKPGSAFSL</sequence>